<dbReference type="SUPFAM" id="SSF57959">
    <property type="entry name" value="Leucine zipper domain"/>
    <property type="match status" value="1"/>
</dbReference>
<accession>A0A084ASF5</accession>
<dbReference type="HOGENOM" id="CLU_079681_1_0_1"/>
<dbReference type="EMBL" id="KL648585">
    <property type="protein sequence ID" value="KEY68234.1"/>
    <property type="molecule type" value="Genomic_DNA"/>
</dbReference>
<evidence type="ECO:0000256" key="1">
    <source>
        <dbReference type="ARBA" id="ARBA00004123"/>
    </source>
</evidence>
<feature type="coiled-coil region" evidence="3">
    <location>
        <begin position="50"/>
        <end position="96"/>
    </location>
</feature>
<dbReference type="PANTHER" id="PTHR40621:SF6">
    <property type="entry name" value="AP-1-LIKE TRANSCRIPTION FACTOR YAP1-RELATED"/>
    <property type="match status" value="1"/>
</dbReference>
<name>A0A084ASF5_STACB</name>
<feature type="compositionally biased region" description="Basic and acidic residues" evidence="4">
    <location>
        <begin position="33"/>
        <end position="47"/>
    </location>
</feature>
<dbReference type="Proteomes" id="UP000028045">
    <property type="component" value="Unassembled WGS sequence"/>
</dbReference>
<keyword evidence="2" id="KW-0539">Nucleus</keyword>
<feature type="compositionally biased region" description="Low complexity" evidence="4">
    <location>
        <begin position="202"/>
        <end position="214"/>
    </location>
</feature>
<dbReference type="InterPro" id="IPR046347">
    <property type="entry name" value="bZIP_sf"/>
</dbReference>
<reference evidence="5 6" key="1">
    <citation type="journal article" date="2014" name="BMC Genomics">
        <title>Comparative genome sequencing reveals chemotype-specific gene clusters in the toxigenic black mold Stachybotrys.</title>
        <authorList>
            <person name="Semeiks J."/>
            <person name="Borek D."/>
            <person name="Otwinowski Z."/>
            <person name="Grishin N.V."/>
        </authorList>
    </citation>
    <scope>NUCLEOTIDE SEQUENCE [LARGE SCALE GENOMIC DNA]</scope>
    <source>
        <strain evidence="6">CBS 109288 / IBT 7711</strain>
    </source>
</reference>
<dbReference type="OrthoDB" id="3535998at2759"/>
<evidence type="ECO:0000256" key="2">
    <source>
        <dbReference type="ARBA" id="ARBA00023242"/>
    </source>
</evidence>
<feature type="region of interest" description="Disordered" evidence="4">
    <location>
        <begin position="240"/>
        <end position="261"/>
    </location>
</feature>
<evidence type="ECO:0000313" key="5">
    <source>
        <dbReference type="EMBL" id="KEY68234.1"/>
    </source>
</evidence>
<keyword evidence="3" id="KW-0175">Coiled coil</keyword>
<comment type="subcellular location">
    <subcellularLocation>
        <location evidence="1">Nucleus</location>
    </subcellularLocation>
</comment>
<dbReference type="GO" id="GO:0001228">
    <property type="term" value="F:DNA-binding transcription activator activity, RNA polymerase II-specific"/>
    <property type="evidence" value="ECO:0007669"/>
    <property type="project" value="TreeGrafter"/>
</dbReference>
<feature type="compositionally biased region" description="Polar residues" evidence="4">
    <location>
        <begin position="23"/>
        <end position="32"/>
    </location>
</feature>
<dbReference type="PANTHER" id="PTHR40621">
    <property type="entry name" value="TRANSCRIPTION FACTOR KAPC-RELATED"/>
    <property type="match status" value="1"/>
</dbReference>
<evidence type="ECO:0000256" key="4">
    <source>
        <dbReference type="SAM" id="MobiDB-lite"/>
    </source>
</evidence>
<evidence type="ECO:0008006" key="7">
    <source>
        <dbReference type="Google" id="ProtNLM"/>
    </source>
</evidence>
<feature type="region of interest" description="Disordered" evidence="4">
    <location>
        <begin position="1"/>
        <end position="47"/>
    </location>
</feature>
<sequence length="335" mass="36606">MAHAVDKSSPESTKGSKRKEQPGTRSVLTLSREQLERKRANDREAQRAIRARTKDYIERLESELREFKDTQREKLIEELQARNKALQEEVWRLQRSHGITADSSPYQSAVYDVNLQSSAGSGAMPSPRTSPFPSGPGDYAPLPDYNRGHFVQVTSNPDSWHSAPTSAVSNTVASSVPSPSSSVPADEYYVPSGPVPAAMIPSGSSSSSRSSSNSRLPMGGPRTHLKMDYFGSETGVKTEYDDVDGSRSNGMLPGNQPRSAEASSWAEYKTLMGDAEANFRLSSQPMSGFMPTQYIGQHHQPPPSSSPHHSQPHMDMYPCYISTLNSPLGMDSPLG</sequence>
<keyword evidence="6" id="KW-1185">Reference proteome</keyword>
<organism evidence="5 6">
    <name type="scientific">Stachybotrys chartarum (strain CBS 109288 / IBT 7711)</name>
    <name type="common">Toxic black mold</name>
    <name type="synonym">Stilbospora chartarum</name>
    <dbReference type="NCBI Taxonomy" id="1280523"/>
    <lineage>
        <taxon>Eukaryota</taxon>
        <taxon>Fungi</taxon>
        <taxon>Dikarya</taxon>
        <taxon>Ascomycota</taxon>
        <taxon>Pezizomycotina</taxon>
        <taxon>Sordariomycetes</taxon>
        <taxon>Hypocreomycetidae</taxon>
        <taxon>Hypocreales</taxon>
        <taxon>Stachybotryaceae</taxon>
        <taxon>Stachybotrys</taxon>
    </lineage>
</organism>
<gene>
    <name evidence="5" type="ORF">S7711_04768</name>
</gene>
<feature type="region of interest" description="Disordered" evidence="4">
    <location>
        <begin position="199"/>
        <end position="223"/>
    </location>
</feature>
<dbReference type="Gene3D" id="1.20.5.170">
    <property type="match status" value="1"/>
</dbReference>
<proteinExistence type="predicted"/>
<evidence type="ECO:0000256" key="3">
    <source>
        <dbReference type="SAM" id="Coils"/>
    </source>
</evidence>
<dbReference type="GO" id="GO:0000976">
    <property type="term" value="F:transcription cis-regulatory region binding"/>
    <property type="evidence" value="ECO:0007669"/>
    <property type="project" value="InterPro"/>
</dbReference>
<dbReference type="GO" id="GO:0090575">
    <property type="term" value="C:RNA polymerase II transcription regulator complex"/>
    <property type="evidence" value="ECO:0007669"/>
    <property type="project" value="TreeGrafter"/>
</dbReference>
<feature type="region of interest" description="Disordered" evidence="4">
    <location>
        <begin position="118"/>
        <end position="139"/>
    </location>
</feature>
<dbReference type="InterPro" id="IPR050936">
    <property type="entry name" value="AP-1-like"/>
</dbReference>
<dbReference type="CDD" id="cd14688">
    <property type="entry name" value="bZIP_YAP"/>
    <property type="match status" value="1"/>
</dbReference>
<feature type="region of interest" description="Disordered" evidence="4">
    <location>
        <begin position="295"/>
        <end position="315"/>
    </location>
</feature>
<evidence type="ECO:0000313" key="6">
    <source>
        <dbReference type="Proteomes" id="UP000028045"/>
    </source>
</evidence>
<protein>
    <recommendedName>
        <fullName evidence="7">BZIP domain-containing protein</fullName>
    </recommendedName>
</protein>
<dbReference type="AlphaFoldDB" id="A0A084ASF5"/>